<sequence>MTVTASDQAGAGLVSAAAELIPLLRANARRCEQERRLVEENLAALAGAGVFRMTAPRRYGGLELMLTIGKPRLERYLRNLLNEPLSRPLHFEAGVDLDGGGQGIVAAVLTLRRALERCGKGGPPPVLAAEIEHGILTALLLGHRHTYTDAVFSAQARPSPRVVRRVVELIDSAPDTAYTVADLATVAGVSERSLHAAFRRQVGMAPMSYVRRRRLELAHEELLRLDPSAGVKVTDVALRYGFLHTGRFAAAYRKRFGEAPSATLRR</sequence>
<dbReference type="PROSITE" id="PS01124">
    <property type="entry name" value="HTH_ARAC_FAMILY_2"/>
    <property type="match status" value="1"/>
</dbReference>
<comment type="caution">
    <text evidence="5">The sequence shown here is derived from an EMBL/GenBank/DDBJ whole genome shotgun (WGS) entry which is preliminary data.</text>
</comment>
<dbReference type="InterPro" id="IPR050204">
    <property type="entry name" value="AraC_XylS_family_regulators"/>
</dbReference>
<dbReference type="Proteomes" id="UP001230908">
    <property type="component" value="Unassembled WGS sequence"/>
</dbReference>
<dbReference type="InterPro" id="IPR037069">
    <property type="entry name" value="AcylCoA_DH/ox_N_sf"/>
</dbReference>
<name>A0ABU0ZNJ2_9ACTN</name>
<evidence type="ECO:0000256" key="3">
    <source>
        <dbReference type="ARBA" id="ARBA00023163"/>
    </source>
</evidence>
<keyword evidence="3" id="KW-0804">Transcription</keyword>
<dbReference type="SUPFAM" id="SSF56645">
    <property type="entry name" value="Acyl-CoA dehydrogenase NM domain-like"/>
    <property type="match status" value="1"/>
</dbReference>
<evidence type="ECO:0000313" key="5">
    <source>
        <dbReference type="EMBL" id="MDQ7908528.1"/>
    </source>
</evidence>
<accession>A0ABU0ZNJ2</accession>
<dbReference type="SMART" id="SM00342">
    <property type="entry name" value="HTH_ARAC"/>
    <property type="match status" value="1"/>
</dbReference>
<dbReference type="PANTHER" id="PTHR46796">
    <property type="entry name" value="HTH-TYPE TRANSCRIPTIONAL ACTIVATOR RHAS-RELATED"/>
    <property type="match status" value="1"/>
</dbReference>
<evidence type="ECO:0000259" key="4">
    <source>
        <dbReference type="PROSITE" id="PS01124"/>
    </source>
</evidence>
<proteinExistence type="predicted"/>
<reference evidence="5 6" key="1">
    <citation type="submission" date="2023-08" db="EMBL/GenBank/DDBJ databases">
        <title>Phytohabitans sansha sp. nov., isolated from marine sediment.</title>
        <authorList>
            <person name="Zhao Y."/>
            <person name="Yi K."/>
        </authorList>
    </citation>
    <scope>NUCLEOTIDE SEQUENCE [LARGE SCALE GENOMIC DNA]</scope>
    <source>
        <strain evidence="5 6">ZYX-F-186</strain>
    </source>
</reference>
<dbReference type="InterPro" id="IPR018060">
    <property type="entry name" value="HTH_AraC"/>
</dbReference>
<keyword evidence="1" id="KW-0805">Transcription regulation</keyword>
<keyword evidence="2" id="KW-0238">DNA-binding</keyword>
<dbReference type="Pfam" id="PF12833">
    <property type="entry name" value="HTH_18"/>
    <property type="match status" value="1"/>
</dbReference>
<keyword evidence="6" id="KW-1185">Reference proteome</keyword>
<dbReference type="PROSITE" id="PS00041">
    <property type="entry name" value="HTH_ARAC_FAMILY_1"/>
    <property type="match status" value="1"/>
</dbReference>
<dbReference type="RefSeq" id="WP_308715799.1">
    <property type="nucleotide sequence ID" value="NZ_JAVHUY010000031.1"/>
</dbReference>
<gene>
    <name evidence="5" type="ORF">RB614_28760</name>
</gene>
<dbReference type="PANTHER" id="PTHR46796:SF12">
    <property type="entry name" value="HTH-TYPE DNA-BINDING TRANSCRIPTIONAL ACTIVATOR EUTR"/>
    <property type="match status" value="1"/>
</dbReference>
<dbReference type="Gene3D" id="1.10.10.60">
    <property type="entry name" value="Homeodomain-like"/>
    <property type="match status" value="1"/>
</dbReference>
<organism evidence="5 6">
    <name type="scientific">Phytohabitans maris</name>
    <dbReference type="NCBI Taxonomy" id="3071409"/>
    <lineage>
        <taxon>Bacteria</taxon>
        <taxon>Bacillati</taxon>
        <taxon>Actinomycetota</taxon>
        <taxon>Actinomycetes</taxon>
        <taxon>Micromonosporales</taxon>
        <taxon>Micromonosporaceae</taxon>
    </lineage>
</organism>
<feature type="domain" description="HTH araC/xylS-type" evidence="4">
    <location>
        <begin position="164"/>
        <end position="266"/>
    </location>
</feature>
<evidence type="ECO:0000313" key="6">
    <source>
        <dbReference type="Proteomes" id="UP001230908"/>
    </source>
</evidence>
<dbReference type="InterPro" id="IPR009057">
    <property type="entry name" value="Homeodomain-like_sf"/>
</dbReference>
<evidence type="ECO:0000256" key="1">
    <source>
        <dbReference type="ARBA" id="ARBA00023015"/>
    </source>
</evidence>
<protein>
    <submittedName>
        <fullName evidence="5">Helix-turn-helix domain-containing protein</fullName>
    </submittedName>
</protein>
<dbReference type="SUPFAM" id="SSF46689">
    <property type="entry name" value="Homeodomain-like"/>
    <property type="match status" value="2"/>
</dbReference>
<dbReference type="InterPro" id="IPR009100">
    <property type="entry name" value="AcylCoA_DH/oxidase_NM_dom_sf"/>
</dbReference>
<dbReference type="EMBL" id="JAVHUY010000031">
    <property type="protein sequence ID" value="MDQ7908528.1"/>
    <property type="molecule type" value="Genomic_DNA"/>
</dbReference>
<dbReference type="InterPro" id="IPR018062">
    <property type="entry name" value="HTH_AraC-typ_CS"/>
</dbReference>
<evidence type="ECO:0000256" key="2">
    <source>
        <dbReference type="ARBA" id="ARBA00023125"/>
    </source>
</evidence>
<dbReference type="Gene3D" id="1.10.540.10">
    <property type="entry name" value="Acyl-CoA dehydrogenase/oxidase, N-terminal domain"/>
    <property type="match status" value="1"/>
</dbReference>